<feature type="transmembrane region" description="Helical" evidence="4">
    <location>
        <begin position="115"/>
        <end position="141"/>
    </location>
</feature>
<dbReference type="GO" id="GO:0005345">
    <property type="term" value="F:purine nucleobase transmembrane transporter activity"/>
    <property type="evidence" value="ECO:0007669"/>
    <property type="project" value="TreeGrafter"/>
</dbReference>
<keyword evidence="4" id="KW-0472">Membrane</keyword>
<accession>K9WJ58</accession>
<dbReference type="PANTHER" id="PTHR43337:SF1">
    <property type="entry name" value="XANTHINE_URACIL PERMEASE C887.17-RELATED"/>
    <property type="match status" value="1"/>
</dbReference>
<dbReference type="GO" id="GO:0012505">
    <property type="term" value="C:endomembrane system"/>
    <property type="evidence" value="ECO:0007669"/>
    <property type="project" value="UniProtKB-SubCell"/>
</dbReference>
<dbReference type="EMBL" id="CP003630">
    <property type="protein sequence ID" value="AFZ19846.1"/>
    <property type="molecule type" value="Genomic_DNA"/>
</dbReference>
<evidence type="ECO:0008006" key="7">
    <source>
        <dbReference type="Google" id="ProtNLM"/>
    </source>
</evidence>
<dbReference type="AlphaFoldDB" id="K9WJ58"/>
<evidence type="ECO:0000313" key="5">
    <source>
        <dbReference type="EMBL" id="AFZ19846.1"/>
    </source>
</evidence>
<name>K9WJ58_9CYAN</name>
<dbReference type="KEGG" id="mic:Mic7113_4144"/>
<comment type="subcellular location">
    <subcellularLocation>
        <location evidence="1">Endomembrane system</location>
        <topology evidence="1">Multi-pass membrane protein</topology>
    </subcellularLocation>
</comment>
<dbReference type="Proteomes" id="UP000010471">
    <property type="component" value="Chromosome"/>
</dbReference>
<dbReference type="PANTHER" id="PTHR43337">
    <property type="entry name" value="XANTHINE/URACIL PERMEASE C887.17-RELATED"/>
    <property type="match status" value="1"/>
</dbReference>
<feature type="transmembrane region" description="Helical" evidence="4">
    <location>
        <begin position="74"/>
        <end position="95"/>
    </location>
</feature>
<keyword evidence="4" id="KW-0812">Transmembrane</keyword>
<organism evidence="5 6">
    <name type="scientific">Allocoleopsis franciscana PCC 7113</name>
    <dbReference type="NCBI Taxonomy" id="1173027"/>
    <lineage>
        <taxon>Bacteria</taxon>
        <taxon>Bacillati</taxon>
        <taxon>Cyanobacteriota</taxon>
        <taxon>Cyanophyceae</taxon>
        <taxon>Coleofasciculales</taxon>
        <taxon>Coleofasciculaceae</taxon>
        <taxon>Allocoleopsis</taxon>
        <taxon>Allocoleopsis franciscana</taxon>
    </lineage>
</organism>
<evidence type="ECO:0000313" key="6">
    <source>
        <dbReference type="Proteomes" id="UP000010471"/>
    </source>
</evidence>
<keyword evidence="2" id="KW-0813">Transport</keyword>
<feature type="transmembrane region" description="Helical" evidence="4">
    <location>
        <begin position="153"/>
        <end position="171"/>
    </location>
</feature>
<keyword evidence="6" id="KW-1185">Reference proteome</keyword>
<keyword evidence="4" id="KW-1133">Transmembrane helix</keyword>
<evidence type="ECO:0000256" key="4">
    <source>
        <dbReference type="SAM" id="Phobius"/>
    </source>
</evidence>
<feature type="compositionally biased region" description="Polar residues" evidence="3">
    <location>
        <begin position="31"/>
        <end position="44"/>
    </location>
</feature>
<reference evidence="5 6" key="1">
    <citation type="submission" date="2012-06" db="EMBL/GenBank/DDBJ databases">
        <title>Finished chromosome of genome of Microcoleus sp. PCC 7113.</title>
        <authorList>
            <consortium name="US DOE Joint Genome Institute"/>
            <person name="Gugger M."/>
            <person name="Coursin T."/>
            <person name="Rippka R."/>
            <person name="Tandeau De Marsac N."/>
            <person name="Huntemann M."/>
            <person name="Wei C.-L."/>
            <person name="Han J."/>
            <person name="Detter J.C."/>
            <person name="Han C."/>
            <person name="Tapia R."/>
            <person name="Chen A."/>
            <person name="Kyrpides N."/>
            <person name="Mavromatis K."/>
            <person name="Markowitz V."/>
            <person name="Szeto E."/>
            <person name="Ivanova N."/>
            <person name="Pagani I."/>
            <person name="Pati A."/>
            <person name="Goodwin L."/>
            <person name="Nordberg H.P."/>
            <person name="Cantor M.N."/>
            <person name="Hua S.X."/>
            <person name="Woyke T."/>
            <person name="Kerfeld C.A."/>
        </authorList>
    </citation>
    <scope>NUCLEOTIDE SEQUENCE [LARGE SCALE GENOMIC DNA]</scope>
    <source>
        <strain evidence="5 6">PCC 7113</strain>
    </source>
</reference>
<dbReference type="PATRIC" id="fig|1173027.3.peg.4576"/>
<evidence type="ECO:0000256" key="1">
    <source>
        <dbReference type="ARBA" id="ARBA00004127"/>
    </source>
</evidence>
<dbReference type="HOGENOM" id="CLU_1530829_0_0_3"/>
<protein>
    <recommendedName>
        <fullName evidence="7">Permease</fullName>
    </recommendedName>
</protein>
<feature type="region of interest" description="Disordered" evidence="3">
    <location>
        <begin position="31"/>
        <end position="51"/>
    </location>
</feature>
<sequence length="175" mass="19558">MCRLIPNVFYLDLNLRFRVCRATAMSDSEINQLSHREANSSPDPSGQPPSRGWQGAIARFFKFQEYRTTIRTEVLAGITTFMTMAYILVVNPGILSDAIFLQKSGDFPAESIPSFLTILMMPLMYSIAEGLAIGFITYPLIKTFQGKTHETSVAVWVLAGIFVLRFVMMALKFGG</sequence>
<gene>
    <name evidence="5" type="ORF">Mic7113_4144</name>
</gene>
<proteinExistence type="predicted"/>
<evidence type="ECO:0000256" key="3">
    <source>
        <dbReference type="SAM" id="MobiDB-lite"/>
    </source>
</evidence>
<dbReference type="eggNOG" id="COG2252">
    <property type="taxonomic scope" value="Bacteria"/>
</dbReference>
<dbReference type="InterPro" id="IPR045018">
    <property type="entry name" value="Azg-like"/>
</dbReference>
<dbReference type="GO" id="GO:0005886">
    <property type="term" value="C:plasma membrane"/>
    <property type="evidence" value="ECO:0007669"/>
    <property type="project" value="TreeGrafter"/>
</dbReference>
<dbReference type="STRING" id="1173027.Mic7113_4144"/>
<evidence type="ECO:0000256" key="2">
    <source>
        <dbReference type="ARBA" id="ARBA00022448"/>
    </source>
</evidence>